<dbReference type="InterPro" id="IPR058031">
    <property type="entry name" value="AAA_lid_NorR"/>
</dbReference>
<comment type="function">
    <text evidence="11">May play the central regulatory role in sporulation. It may be an element of the effector pathway responsible for the activation of sporulation genes in response to nutritional stress. Spo0A may act in concert with spo0H (a sigma factor) to control the expression of some genes that are critical to the sporulation process.</text>
</comment>
<keyword evidence="10" id="KW-0804">Transcription</keyword>
<feature type="domain" description="Sigma-54 factor interaction" evidence="13">
    <location>
        <begin position="142"/>
        <end position="372"/>
    </location>
</feature>
<dbReference type="SMART" id="SM00448">
    <property type="entry name" value="REC"/>
    <property type="match status" value="1"/>
</dbReference>
<evidence type="ECO:0000256" key="6">
    <source>
        <dbReference type="ARBA" id="ARBA00022840"/>
    </source>
</evidence>
<keyword evidence="5" id="KW-0547">Nucleotide-binding</keyword>
<dbReference type="OrthoDB" id="9803970at2"/>
<dbReference type="InterPro" id="IPR002197">
    <property type="entry name" value="HTH_Fis"/>
</dbReference>
<accession>A0A1I3C5I0</accession>
<keyword evidence="3" id="KW-0963">Cytoplasm</keyword>
<dbReference type="Pfam" id="PF25601">
    <property type="entry name" value="AAA_lid_14"/>
    <property type="match status" value="1"/>
</dbReference>
<protein>
    <recommendedName>
        <fullName evidence="2">Stage 0 sporulation protein A homolog</fullName>
    </recommendedName>
</protein>
<dbReference type="EMBL" id="FOQA01000002">
    <property type="protein sequence ID" value="SFH69845.1"/>
    <property type="molecule type" value="Genomic_DNA"/>
</dbReference>
<dbReference type="CDD" id="cd00009">
    <property type="entry name" value="AAA"/>
    <property type="match status" value="1"/>
</dbReference>
<dbReference type="InterPro" id="IPR011006">
    <property type="entry name" value="CheY-like_superfamily"/>
</dbReference>
<feature type="domain" description="Response regulatory" evidence="14">
    <location>
        <begin position="4"/>
        <end position="118"/>
    </location>
</feature>
<dbReference type="PROSITE" id="PS50045">
    <property type="entry name" value="SIGMA54_INTERACT_4"/>
    <property type="match status" value="1"/>
</dbReference>
<evidence type="ECO:0000256" key="10">
    <source>
        <dbReference type="ARBA" id="ARBA00023163"/>
    </source>
</evidence>
<evidence type="ECO:0000256" key="2">
    <source>
        <dbReference type="ARBA" id="ARBA00018672"/>
    </source>
</evidence>
<keyword evidence="8" id="KW-0238">DNA-binding</keyword>
<dbReference type="FunFam" id="3.40.50.2300:FF:000018">
    <property type="entry name" value="DNA-binding transcriptional regulator NtrC"/>
    <property type="match status" value="1"/>
</dbReference>
<dbReference type="GO" id="GO:0005524">
    <property type="term" value="F:ATP binding"/>
    <property type="evidence" value="ECO:0007669"/>
    <property type="project" value="UniProtKB-KW"/>
</dbReference>
<dbReference type="Gene3D" id="1.10.8.60">
    <property type="match status" value="1"/>
</dbReference>
<dbReference type="SMART" id="SM00382">
    <property type="entry name" value="AAA"/>
    <property type="match status" value="1"/>
</dbReference>
<evidence type="ECO:0000256" key="4">
    <source>
        <dbReference type="ARBA" id="ARBA00022553"/>
    </source>
</evidence>
<dbReference type="Pfam" id="PF00158">
    <property type="entry name" value="Sigma54_activat"/>
    <property type="match status" value="1"/>
</dbReference>
<dbReference type="Proteomes" id="UP000199287">
    <property type="component" value="Unassembled WGS sequence"/>
</dbReference>
<proteinExistence type="predicted"/>
<dbReference type="SUPFAM" id="SSF52172">
    <property type="entry name" value="CheY-like"/>
    <property type="match status" value="1"/>
</dbReference>
<dbReference type="RefSeq" id="WP_093370504.1">
    <property type="nucleotide sequence ID" value="NZ_FOQA01000002.1"/>
</dbReference>
<dbReference type="InterPro" id="IPR002078">
    <property type="entry name" value="Sigma_54_int"/>
</dbReference>
<evidence type="ECO:0000256" key="12">
    <source>
        <dbReference type="PROSITE-ProRule" id="PRU00169"/>
    </source>
</evidence>
<dbReference type="InterPro" id="IPR009057">
    <property type="entry name" value="Homeodomain-like_sf"/>
</dbReference>
<evidence type="ECO:0000256" key="7">
    <source>
        <dbReference type="ARBA" id="ARBA00023015"/>
    </source>
</evidence>
<dbReference type="PROSITE" id="PS00675">
    <property type="entry name" value="SIGMA54_INTERACT_1"/>
    <property type="match status" value="1"/>
</dbReference>
<keyword evidence="9" id="KW-0010">Activator</keyword>
<dbReference type="InterPro" id="IPR001789">
    <property type="entry name" value="Sig_transdc_resp-reg_receiver"/>
</dbReference>
<feature type="modified residue" description="4-aspartylphosphate" evidence="12">
    <location>
        <position position="53"/>
    </location>
</feature>
<dbReference type="STRING" id="69895.SAMN05192551_102231"/>
<keyword evidence="6" id="KW-0067">ATP-binding</keyword>
<dbReference type="SUPFAM" id="SSF52540">
    <property type="entry name" value="P-loop containing nucleoside triphosphate hydrolases"/>
    <property type="match status" value="1"/>
</dbReference>
<dbReference type="SUPFAM" id="SSF46689">
    <property type="entry name" value="Homeodomain-like"/>
    <property type="match status" value="1"/>
</dbReference>
<comment type="subcellular location">
    <subcellularLocation>
        <location evidence="1">Cytoplasm</location>
    </subcellularLocation>
</comment>
<dbReference type="Gene3D" id="1.10.10.60">
    <property type="entry name" value="Homeodomain-like"/>
    <property type="match status" value="1"/>
</dbReference>
<evidence type="ECO:0000256" key="1">
    <source>
        <dbReference type="ARBA" id="ARBA00004496"/>
    </source>
</evidence>
<keyword evidence="16" id="KW-1185">Reference proteome</keyword>
<dbReference type="InterPro" id="IPR003593">
    <property type="entry name" value="AAA+_ATPase"/>
</dbReference>
<dbReference type="GO" id="GO:0043565">
    <property type="term" value="F:sequence-specific DNA binding"/>
    <property type="evidence" value="ECO:0007669"/>
    <property type="project" value="InterPro"/>
</dbReference>
<dbReference type="FunFam" id="3.40.50.300:FF:000006">
    <property type="entry name" value="DNA-binding transcriptional regulator NtrC"/>
    <property type="match status" value="1"/>
</dbReference>
<evidence type="ECO:0000313" key="16">
    <source>
        <dbReference type="Proteomes" id="UP000199287"/>
    </source>
</evidence>
<evidence type="ECO:0000256" key="9">
    <source>
        <dbReference type="ARBA" id="ARBA00023159"/>
    </source>
</evidence>
<dbReference type="Pfam" id="PF00072">
    <property type="entry name" value="Response_reg"/>
    <property type="match status" value="1"/>
</dbReference>
<reference evidence="16" key="1">
    <citation type="submission" date="2016-10" db="EMBL/GenBank/DDBJ databases">
        <authorList>
            <person name="Varghese N."/>
            <person name="Submissions S."/>
        </authorList>
    </citation>
    <scope>NUCLEOTIDE SEQUENCE [LARGE SCALE GENOMIC DNA]</scope>
    <source>
        <strain evidence="16">Z-7934</strain>
    </source>
</reference>
<dbReference type="PROSITE" id="PS50110">
    <property type="entry name" value="RESPONSE_REGULATORY"/>
    <property type="match status" value="1"/>
</dbReference>
<dbReference type="PANTHER" id="PTHR32071">
    <property type="entry name" value="TRANSCRIPTIONAL REGULATORY PROTEIN"/>
    <property type="match status" value="1"/>
</dbReference>
<evidence type="ECO:0000256" key="8">
    <source>
        <dbReference type="ARBA" id="ARBA00023125"/>
    </source>
</evidence>
<dbReference type="AlphaFoldDB" id="A0A1I3C5I0"/>
<organism evidence="15 16">
    <name type="scientific">Tindallia magadiensis</name>
    <dbReference type="NCBI Taxonomy" id="69895"/>
    <lineage>
        <taxon>Bacteria</taxon>
        <taxon>Bacillati</taxon>
        <taxon>Bacillota</taxon>
        <taxon>Clostridia</taxon>
        <taxon>Peptostreptococcales</taxon>
        <taxon>Tindalliaceae</taxon>
        <taxon>Tindallia</taxon>
    </lineage>
</organism>
<dbReference type="InterPro" id="IPR025943">
    <property type="entry name" value="Sigma_54_int_dom_ATP-bd_2"/>
</dbReference>
<evidence type="ECO:0000256" key="5">
    <source>
        <dbReference type="ARBA" id="ARBA00022741"/>
    </source>
</evidence>
<evidence type="ECO:0000313" key="15">
    <source>
        <dbReference type="EMBL" id="SFH69845.1"/>
    </source>
</evidence>
<keyword evidence="4 12" id="KW-0597">Phosphoprotein</keyword>
<evidence type="ECO:0000259" key="14">
    <source>
        <dbReference type="PROSITE" id="PS50110"/>
    </source>
</evidence>
<sequence length="461" mass="52480">MALEILIIDDEETLRMSLVEGLKDMGHKVYAAADGKTGMEAIESKGPQVVMLDIRLPDANGLQLIQSVKAIDESIQIIIMTAYGDIKTAVSAIKQGAFDYIHKPFDLDEIQVILKRIEETLRMKQKLFLLEQESDALVRQPIIGHHPSMDDVFHKIEVLSKNDDVTVLIRGETGTGKELVASAIHHASSRKNAPIVSINCAALSQNLIESELFGHEKNAFTGANTLKKGLIEIADGGSVFLDEIGELKPDTQTKFLRVLEDKKMKRVGGLEDIQVDVRIIAATNKDLEKAIEEKEFREDLYYRLNVVPVCLPPLRERGEDILLIARHFLTLYNRKFHKQIKGFTKEAEKCLLDYPWKGNIRELRNVVERMVILHTGKTIDEKALPSDIRENKRKVSKEKKKWLMEEMEIPEGFSLEEHLKEIEAFYLNHALEKCHHNHTQAAELLGISRFALKRRTEKQKK</sequence>
<dbReference type="Gene3D" id="3.40.50.300">
    <property type="entry name" value="P-loop containing nucleotide triphosphate hydrolases"/>
    <property type="match status" value="1"/>
</dbReference>
<dbReference type="PANTHER" id="PTHR32071:SF113">
    <property type="entry name" value="ALGINATE BIOSYNTHESIS TRANSCRIPTIONAL REGULATORY PROTEIN ALGB"/>
    <property type="match status" value="1"/>
</dbReference>
<evidence type="ECO:0000259" key="13">
    <source>
        <dbReference type="PROSITE" id="PS50045"/>
    </source>
</evidence>
<dbReference type="PROSITE" id="PS00676">
    <property type="entry name" value="SIGMA54_INTERACT_2"/>
    <property type="match status" value="1"/>
</dbReference>
<dbReference type="InterPro" id="IPR027417">
    <property type="entry name" value="P-loop_NTPase"/>
</dbReference>
<dbReference type="Pfam" id="PF02954">
    <property type="entry name" value="HTH_8"/>
    <property type="match status" value="1"/>
</dbReference>
<dbReference type="GO" id="GO:0000160">
    <property type="term" value="P:phosphorelay signal transduction system"/>
    <property type="evidence" value="ECO:0007669"/>
    <property type="project" value="InterPro"/>
</dbReference>
<dbReference type="InterPro" id="IPR025662">
    <property type="entry name" value="Sigma_54_int_dom_ATP-bd_1"/>
</dbReference>
<dbReference type="FunFam" id="1.10.8.60:FF:000014">
    <property type="entry name" value="DNA-binding transcriptional regulator NtrC"/>
    <property type="match status" value="1"/>
</dbReference>
<gene>
    <name evidence="15" type="ORF">SAMN05192551_102231</name>
</gene>
<dbReference type="GO" id="GO:0006355">
    <property type="term" value="P:regulation of DNA-templated transcription"/>
    <property type="evidence" value="ECO:0007669"/>
    <property type="project" value="InterPro"/>
</dbReference>
<dbReference type="GO" id="GO:0005737">
    <property type="term" value="C:cytoplasm"/>
    <property type="evidence" value="ECO:0007669"/>
    <property type="project" value="UniProtKB-SubCell"/>
</dbReference>
<name>A0A1I3C5I0_9FIRM</name>
<keyword evidence="7" id="KW-0805">Transcription regulation</keyword>
<evidence type="ECO:0000256" key="11">
    <source>
        <dbReference type="ARBA" id="ARBA00024867"/>
    </source>
</evidence>
<dbReference type="Gene3D" id="3.40.50.2300">
    <property type="match status" value="1"/>
</dbReference>
<evidence type="ECO:0000256" key="3">
    <source>
        <dbReference type="ARBA" id="ARBA00022490"/>
    </source>
</evidence>